<dbReference type="Proteomes" id="UP000821853">
    <property type="component" value="Chromosome 4"/>
</dbReference>
<proteinExistence type="predicted"/>
<gene>
    <name evidence="1" type="ORF">HPB48_022738</name>
</gene>
<sequence>MFTPNLLVFVGNPVPSIKASILSLIAGFRERTVKEHIKCSVCVERLKEPGSSRPAAAMIFNLDRGGLSYPRLKFICALERAAQSFAELAVYYKKPTAVFVKTMLLAALENKIQPQRLNGGSYEGRC</sequence>
<organism evidence="1 2">
    <name type="scientific">Haemaphysalis longicornis</name>
    <name type="common">Bush tick</name>
    <dbReference type="NCBI Taxonomy" id="44386"/>
    <lineage>
        <taxon>Eukaryota</taxon>
        <taxon>Metazoa</taxon>
        <taxon>Ecdysozoa</taxon>
        <taxon>Arthropoda</taxon>
        <taxon>Chelicerata</taxon>
        <taxon>Arachnida</taxon>
        <taxon>Acari</taxon>
        <taxon>Parasitiformes</taxon>
        <taxon>Ixodida</taxon>
        <taxon>Ixodoidea</taxon>
        <taxon>Ixodidae</taxon>
        <taxon>Haemaphysalinae</taxon>
        <taxon>Haemaphysalis</taxon>
    </lineage>
</organism>
<name>A0A9J6GGD8_HAELO</name>
<accession>A0A9J6GGD8</accession>
<protein>
    <submittedName>
        <fullName evidence="1">Uncharacterized protein</fullName>
    </submittedName>
</protein>
<dbReference type="VEuPathDB" id="VectorBase:HLOH_047173"/>
<evidence type="ECO:0000313" key="1">
    <source>
        <dbReference type="EMBL" id="KAH9374437.1"/>
    </source>
</evidence>
<keyword evidence="2" id="KW-1185">Reference proteome</keyword>
<reference evidence="1 2" key="1">
    <citation type="journal article" date="2020" name="Cell">
        <title>Large-Scale Comparative Analyses of Tick Genomes Elucidate Their Genetic Diversity and Vector Capacities.</title>
        <authorList>
            <consortium name="Tick Genome and Microbiome Consortium (TIGMIC)"/>
            <person name="Jia N."/>
            <person name="Wang J."/>
            <person name="Shi W."/>
            <person name="Du L."/>
            <person name="Sun Y."/>
            <person name="Zhan W."/>
            <person name="Jiang J.F."/>
            <person name="Wang Q."/>
            <person name="Zhang B."/>
            <person name="Ji P."/>
            <person name="Bell-Sakyi L."/>
            <person name="Cui X.M."/>
            <person name="Yuan T.T."/>
            <person name="Jiang B.G."/>
            <person name="Yang W.F."/>
            <person name="Lam T.T."/>
            <person name="Chang Q.C."/>
            <person name="Ding S.J."/>
            <person name="Wang X.J."/>
            <person name="Zhu J.G."/>
            <person name="Ruan X.D."/>
            <person name="Zhao L."/>
            <person name="Wei J.T."/>
            <person name="Ye R.Z."/>
            <person name="Que T.C."/>
            <person name="Du C.H."/>
            <person name="Zhou Y.H."/>
            <person name="Cheng J.X."/>
            <person name="Dai P.F."/>
            <person name="Guo W.B."/>
            <person name="Han X.H."/>
            <person name="Huang E.J."/>
            <person name="Li L.F."/>
            <person name="Wei W."/>
            <person name="Gao Y.C."/>
            <person name="Liu J.Z."/>
            <person name="Shao H.Z."/>
            <person name="Wang X."/>
            <person name="Wang C.C."/>
            <person name="Yang T.C."/>
            <person name="Huo Q.B."/>
            <person name="Li W."/>
            <person name="Chen H.Y."/>
            <person name="Chen S.E."/>
            <person name="Zhou L.G."/>
            <person name="Ni X.B."/>
            <person name="Tian J.H."/>
            <person name="Sheng Y."/>
            <person name="Liu T."/>
            <person name="Pan Y.S."/>
            <person name="Xia L.Y."/>
            <person name="Li J."/>
            <person name="Zhao F."/>
            <person name="Cao W.C."/>
        </authorList>
    </citation>
    <scope>NUCLEOTIDE SEQUENCE [LARGE SCALE GENOMIC DNA]</scope>
    <source>
        <strain evidence="1">HaeL-2018</strain>
    </source>
</reference>
<dbReference type="AlphaFoldDB" id="A0A9J6GGD8"/>
<dbReference type="EMBL" id="JABSTR010000006">
    <property type="protein sequence ID" value="KAH9374437.1"/>
    <property type="molecule type" value="Genomic_DNA"/>
</dbReference>
<comment type="caution">
    <text evidence="1">The sequence shown here is derived from an EMBL/GenBank/DDBJ whole genome shotgun (WGS) entry which is preliminary data.</text>
</comment>
<dbReference type="OMA" id="SFICALE"/>
<evidence type="ECO:0000313" key="2">
    <source>
        <dbReference type="Proteomes" id="UP000821853"/>
    </source>
</evidence>